<dbReference type="Gene3D" id="3.30.420.10">
    <property type="entry name" value="Ribonuclease H-like superfamily/Ribonuclease H"/>
    <property type="match status" value="1"/>
</dbReference>
<dbReference type="SUPFAM" id="SSF53098">
    <property type="entry name" value="Ribonuclease H-like"/>
    <property type="match status" value="1"/>
</dbReference>
<evidence type="ECO:0000313" key="2">
    <source>
        <dbReference type="Proteomes" id="UP000299102"/>
    </source>
</evidence>
<protein>
    <recommendedName>
        <fullName evidence="3">RNase H type-1 domain-containing protein</fullName>
    </recommendedName>
</protein>
<comment type="caution">
    <text evidence="1">The sequence shown here is derived from an EMBL/GenBank/DDBJ whole genome shotgun (WGS) entry which is preliminary data.</text>
</comment>
<evidence type="ECO:0008006" key="3">
    <source>
        <dbReference type="Google" id="ProtNLM"/>
    </source>
</evidence>
<proteinExistence type="predicted"/>
<evidence type="ECO:0000313" key="1">
    <source>
        <dbReference type="EMBL" id="GBP51495.1"/>
    </source>
</evidence>
<dbReference type="InterPro" id="IPR012337">
    <property type="entry name" value="RNaseH-like_sf"/>
</dbReference>
<sequence length="229" mass="25935">MPGSPYSLTAFRADPLEAAFSRYQSERSGLIMRGEARKGFVDRELERPLYFSDLSHSAHLPEIGYKSVEDLESQTMDRLAVVGSQIYTDGSRIEGKVGGALTEWRDGEETCDSRSFLEVLIGSKTYHPLAHEARRDLSEIVVGGRGVCLFWVRAHAGIVGNERANELARRVNLTKKTAADYDRFKLKDSPNCTCHPTKEQEILPALEKCHMFIRERVDQEMEIDSRVKR</sequence>
<dbReference type="EMBL" id="BGZK01000582">
    <property type="protein sequence ID" value="GBP51495.1"/>
    <property type="molecule type" value="Genomic_DNA"/>
</dbReference>
<gene>
    <name evidence="1" type="ORF">EVAR_44470_1</name>
</gene>
<accession>A0A4C1WMZ3</accession>
<dbReference type="OrthoDB" id="411823at2759"/>
<dbReference type="GO" id="GO:0003676">
    <property type="term" value="F:nucleic acid binding"/>
    <property type="evidence" value="ECO:0007669"/>
    <property type="project" value="InterPro"/>
</dbReference>
<keyword evidence="2" id="KW-1185">Reference proteome</keyword>
<organism evidence="1 2">
    <name type="scientific">Eumeta variegata</name>
    <name type="common">Bagworm moth</name>
    <name type="synonym">Eumeta japonica</name>
    <dbReference type="NCBI Taxonomy" id="151549"/>
    <lineage>
        <taxon>Eukaryota</taxon>
        <taxon>Metazoa</taxon>
        <taxon>Ecdysozoa</taxon>
        <taxon>Arthropoda</taxon>
        <taxon>Hexapoda</taxon>
        <taxon>Insecta</taxon>
        <taxon>Pterygota</taxon>
        <taxon>Neoptera</taxon>
        <taxon>Endopterygota</taxon>
        <taxon>Lepidoptera</taxon>
        <taxon>Glossata</taxon>
        <taxon>Ditrysia</taxon>
        <taxon>Tineoidea</taxon>
        <taxon>Psychidae</taxon>
        <taxon>Oiketicinae</taxon>
        <taxon>Eumeta</taxon>
    </lineage>
</organism>
<dbReference type="Proteomes" id="UP000299102">
    <property type="component" value="Unassembled WGS sequence"/>
</dbReference>
<reference evidence="1 2" key="1">
    <citation type="journal article" date="2019" name="Commun. Biol.">
        <title>The bagworm genome reveals a unique fibroin gene that provides high tensile strength.</title>
        <authorList>
            <person name="Kono N."/>
            <person name="Nakamura H."/>
            <person name="Ohtoshi R."/>
            <person name="Tomita M."/>
            <person name="Numata K."/>
            <person name="Arakawa K."/>
        </authorList>
    </citation>
    <scope>NUCLEOTIDE SEQUENCE [LARGE SCALE GENOMIC DNA]</scope>
</reference>
<dbReference type="AlphaFoldDB" id="A0A4C1WMZ3"/>
<dbReference type="InterPro" id="IPR036397">
    <property type="entry name" value="RNaseH_sf"/>
</dbReference>
<name>A0A4C1WMZ3_EUMVA</name>